<name>A0A7G8LJ75_9CAUD</name>
<reference evidence="1 2" key="1">
    <citation type="submission" date="2020-07" db="EMBL/GenBank/DDBJ databases">
        <authorList>
            <person name="Rupe E.O."/>
            <person name="Bordelon E."/>
            <person name="Abraham A."/>
            <person name="Temple L."/>
            <person name="McNeal J."/>
        </authorList>
    </citation>
    <scope>NUCLEOTIDE SEQUENCE [LARGE SCALE GENOMIC DNA]</scope>
</reference>
<accession>A0A7G8LJ75</accession>
<evidence type="ECO:0000313" key="1">
    <source>
        <dbReference type="EMBL" id="QNJ57297.1"/>
    </source>
</evidence>
<gene>
    <name evidence="1" type="ORF">Stalingrad_10</name>
</gene>
<evidence type="ECO:0000313" key="2">
    <source>
        <dbReference type="Proteomes" id="UP000515980"/>
    </source>
</evidence>
<dbReference type="EMBL" id="MT711887">
    <property type="protein sequence ID" value="QNJ57297.1"/>
    <property type="molecule type" value="Genomic_DNA"/>
</dbReference>
<proteinExistence type="predicted"/>
<dbReference type="Proteomes" id="UP000515980">
    <property type="component" value="Segment"/>
</dbReference>
<protein>
    <submittedName>
        <fullName evidence="1">Uncharacterized protein</fullName>
    </submittedName>
</protein>
<keyword evidence="2" id="KW-1185">Reference proteome</keyword>
<organism evidence="1 2">
    <name type="scientific">Pseudomonas phage Stalingrad</name>
    <dbReference type="NCBI Taxonomy" id="2762287"/>
    <lineage>
        <taxon>Viruses</taxon>
        <taxon>Duplodnaviria</taxon>
        <taxon>Heunggongvirae</taxon>
        <taxon>Uroviricota</taxon>
        <taxon>Caudoviricetes</taxon>
        <taxon>Autographivirales</taxon>
        <taxon>Autotranscriptaviridae</taxon>
        <taxon>Studiervirinae</taxon>
        <taxon>Troedvirus</taxon>
        <taxon>Troedvirus stalingrad</taxon>
    </lineage>
</organism>
<dbReference type="InterPro" id="IPR058006">
    <property type="entry name" value="1.05"/>
</dbReference>
<sequence>MSKLIDIKFTVENPPHLRHVDQNVAVKHKGGLELIEFKTGWGPCGRWVAKLEHKIDTATLRIKQTSFPVDMTEHAAEYSRLVKEVMRLDALVRSPSLCKRTADAIRDYRKADDALKAHTAIAKDCMKVEHFVYQLEDIRGRIKATEDTSG</sequence>
<dbReference type="Pfam" id="PF25755">
    <property type="entry name" value="Phage_T3_1_05"/>
    <property type="match status" value="1"/>
</dbReference>